<organism evidence="1 2">
    <name type="scientific">Mesoterricola silvestris</name>
    <dbReference type="NCBI Taxonomy" id="2927979"/>
    <lineage>
        <taxon>Bacteria</taxon>
        <taxon>Pseudomonadati</taxon>
        <taxon>Acidobacteriota</taxon>
        <taxon>Holophagae</taxon>
        <taxon>Holophagales</taxon>
        <taxon>Holophagaceae</taxon>
        <taxon>Mesoterricola</taxon>
    </lineage>
</organism>
<gene>
    <name evidence="1" type="ORF">METEAL_18450</name>
</gene>
<dbReference type="Proteomes" id="UP001238179">
    <property type="component" value="Chromosome"/>
</dbReference>
<sequence length="324" mass="35723">MRVLKSPARFILGPAFLALAVLGVFVVSRARSVARELTDPPFYHPQPRERVDATYRDLARGGAGDPGGAWETFQAGPREVWFLRRAQPSRGVVLMLHGFGDDRWGTSPALRMFPDLDAAIFTYLGRDDAMRAGGPVPPVTLGARESREVAMVVHALEARGYPRGRILLLGRSLGASVGLLALAQLEKEGRGPLGGIIWEGAPASSRDFAERLVRGPEDRFWHRFLAPAIGSLGSAWAAARGGYARDETDLRRRIDGMRLGTPSLCFIASQDRLAPPAVQRWVASRFVENRTVEVPTWHLHCSEILGSRYGDEVRDAARAWLIRR</sequence>
<keyword evidence="2" id="KW-1185">Reference proteome</keyword>
<dbReference type="KEGG" id="msil:METEAL_18450"/>
<dbReference type="AlphaFoldDB" id="A0AA48GGZ7"/>
<evidence type="ECO:0008006" key="3">
    <source>
        <dbReference type="Google" id="ProtNLM"/>
    </source>
</evidence>
<proteinExistence type="predicted"/>
<dbReference type="EMBL" id="AP027080">
    <property type="protein sequence ID" value="BDU72671.1"/>
    <property type="molecule type" value="Genomic_DNA"/>
</dbReference>
<dbReference type="InterPro" id="IPR029058">
    <property type="entry name" value="AB_hydrolase_fold"/>
</dbReference>
<name>A0AA48GGZ7_9BACT</name>
<evidence type="ECO:0000313" key="1">
    <source>
        <dbReference type="EMBL" id="BDU72671.1"/>
    </source>
</evidence>
<accession>A0AA48GGZ7</accession>
<evidence type="ECO:0000313" key="2">
    <source>
        <dbReference type="Proteomes" id="UP001238179"/>
    </source>
</evidence>
<protein>
    <recommendedName>
        <fullName evidence="3">Alpha/beta hydrolase family protein</fullName>
    </recommendedName>
</protein>
<dbReference type="Gene3D" id="3.40.50.1820">
    <property type="entry name" value="alpha/beta hydrolase"/>
    <property type="match status" value="1"/>
</dbReference>
<dbReference type="SUPFAM" id="SSF53474">
    <property type="entry name" value="alpha/beta-Hydrolases"/>
    <property type="match status" value="1"/>
</dbReference>
<reference evidence="2" key="1">
    <citation type="journal article" date="2023" name="Int. J. Syst. Evol. Microbiol.">
        <title>Mesoterricola silvestris gen. nov., sp. nov., Mesoterricola sediminis sp. nov., Geothrix oryzae sp. nov., Geothrix edaphica sp. nov., Geothrix rubra sp. nov., and Geothrix limicola sp. nov., six novel members of Acidobacteriota isolated from soils.</title>
        <authorList>
            <person name="Itoh H."/>
            <person name="Sugisawa Y."/>
            <person name="Mise K."/>
            <person name="Xu Z."/>
            <person name="Kuniyasu M."/>
            <person name="Ushijima N."/>
            <person name="Kawano K."/>
            <person name="Kobayashi E."/>
            <person name="Shiratori Y."/>
            <person name="Masuda Y."/>
            <person name="Senoo K."/>
        </authorList>
    </citation>
    <scope>NUCLEOTIDE SEQUENCE [LARGE SCALE GENOMIC DNA]</scope>
    <source>
        <strain evidence="2">W79</strain>
    </source>
</reference>